<keyword evidence="2" id="KW-0732">Signal</keyword>
<keyword evidence="1" id="KW-1133">Transmembrane helix</keyword>
<dbReference type="EMBL" id="KL198071">
    <property type="protein sequence ID" value="KDQ10066.1"/>
    <property type="molecule type" value="Genomic_DNA"/>
</dbReference>
<name>A0A067MEP9_BOTB1</name>
<evidence type="ECO:0000256" key="1">
    <source>
        <dbReference type="SAM" id="Phobius"/>
    </source>
</evidence>
<feature type="chain" id="PRO_5001641229" evidence="2">
    <location>
        <begin position="26"/>
        <end position="153"/>
    </location>
</feature>
<protein>
    <submittedName>
        <fullName evidence="3">Uncharacterized protein</fullName>
    </submittedName>
</protein>
<dbReference type="Proteomes" id="UP000027195">
    <property type="component" value="Unassembled WGS sequence"/>
</dbReference>
<accession>A0A067MEP9</accession>
<feature type="signal peptide" evidence="2">
    <location>
        <begin position="1"/>
        <end position="25"/>
    </location>
</feature>
<dbReference type="HOGENOM" id="CLU_1712964_0_0_1"/>
<evidence type="ECO:0000313" key="3">
    <source>
        <dbReference type="EMBL" id="KDQ10066.1"/>
    </source>
</evidence>
<gene>
    <name evidence="3" type="ORF">BOTBODRAFT_47223</name>
</gene>
<evidence type="ECO:0000313" key="4">
    <source>
        <dbReference type="Proteomes" id="UP000027195"/>
    </source>
</evidence>
<dbReference type="InParanoid" id="A0A067MEP9"/>
<keyword evidence="1" id="KW-0812">Transmembrane</keyword>
<keyword evidence="1" id="KW-0472">Membrane</keyword>
<feature type="transmembrane region" description="Helical" evidence="1">
    <location>
        <begin position="123"/>
        <end position="150"/>
    </location>
</feature>
<proteinExistence type="predicted"/>
<dbReference type="AlphaFoldDB" id="A0A067MEP9"/>
<organism evidence="3 4">
    <name type="scientific">Botryobasidium botryosum (strain FD-172 SS1)</name>
    <dbReference type="NCBI Taxonomy" id="930990"/>
    <lineage>
        <taxon>Eukaryota</taxon>
        <taxon>Fungi</taxon>
        <taxon>Dikarya</taxon>
        <taxon>Basidiomycota</taxon>
        <taxon>Agaricomycotina</taxon>
        <taxon>Agaricomycetes</taxon>
        <taxon>Cantharellales</taxon>
        <taxon>Botryobasidiaceae</taxon>
        <taxon>Botryobasidium</taxon>
    </lineage>
</organism>
<evidence type="ECO:0000256" key="2">
    <source>
        <dbReference type="SAM" id="SignalP"/>
    </source>
</evidence>
<reference evidence="4" key="1">
    <citation type="journal article" date="2014" name="Proc. Natl. Acad. Sci. U.S.A.">
        <title>Extensive sampling of basidiomycete genomes demonstrates inadequacy of the white-rot/brown-rot paradigm for wood decay fungi.</title>
        <authorList>
            <person name="Riley R."/>
            <person name="Salamov A.A."/>
            <person name="Brown D.W."/>
            <person name="Nagy L.G."/>
            <person name="Floudas D."/>
            <person name="Held B.W."/>
            <person name="Levasseur A."/>
            <person name="Lombard V."/>
            <person name="Morin E."/>
            <person name="Otillar R."/>
            <person name="Lindquist E.A."/>
            <person name="Sun H."/>
            <person name="LaButti K.M."/>
            <person name="Schmutz J."/>
            <person name="Jabbour D."/>
            <person name="Luo H."/>
            <person name="Baker S.E."/>
            <person name="Pisabarro A.G."/>
            <person name="Walton J.D."/>
            <person name="Blanchette R.A."/>
            <person name="Henrissat B."/>
            <person name="Martin F."/>
            <person name="Cullen D."/>
            <person name="Hibbett D.S."/>
            <person name="Grigoriev I.V."/>
        </authorList>
    </citation>
    <scope>NUCLEOTIDE SEQUENCE [LARGE SCALE GENOMIC DNA]</scope>
    <source>
        <strain evidence="4">FD-172 SS1</strain>
    </source>
</reference>
<keyword evidence="4" id="KW-1185">Reference proteome</keyword>
<sequence>MALFLSALCFISGLALVSVTVGAAAYYTQTNTQRYASASDYLELMSTDSTYDCSAVAICLRATYHSLMFSLSPYRKGVHANDVESQPPRFYDCRVISGPYPACPTCHQFPEPHAHFVELCVNAAVWVLMALAVFAGAGGMIAGIFILLGLPAA</sequence>